<proteinExistence type="predicted"/>
<evidence type="ECO:0000313" key="1">
    <source>
        <dbReference type="EMBL" id="GBL95065.1"/>
    </source>
</evidence>
<comment type="caution">
    <text evidence="1">The sequence shown here is derived from an EMBL/GenBank/DDBJ whole genome shotgun (WGS) entry which is preliminary data.</text>
</comment>
<organism evidence="1 2">
    <name type="scientific">Araneus ventricosus</name>
    <name type="common">Orbweaver spider</name>
    <name type="synonym">Epeira ventricosa</name>
    <dbReference type="NCBI Taxonomy" id="182803"/>
    <lineage>
        <taxon>Eukaryota</taxon>
        <taxon>Metazoa</taxon>
        <taxon>Ecdysozoa</taxon>
        <taxon>Arthropoda</taxon>
        <taxon>Chelicerata</taxon>
        <taxon>Arachnida</taxon>
        <taxon>Araneae</taxon>
        <taxon>Araneomorphae</taxon>
        <taxon>Entelegynae</taxon>
        <taxon>Araneoidea</taxon>
        <taxon>Araneidae</taxon>
        <taxon>Araneus</taxon>
    </lineage>
</organism>
<evidence type="ECO:0000313" key="2">
    <source>
        <dbReference type="Proteomes" id="UP000499080"/>
    </source>
</evidence>
<dbReference type="EMBL" id="BGPR01000108">
    <property type="protein sequence ID" value="GBL95065.1"/>
    <property type="molecule type" value="Genomic_DNA"/>
</dbReference>
<gene>
    <name evidence="1" type="ORF">AVEN_188811_1</name>
</gene>
<protein>
    <submittedName>
        <fullName evidence="1">Uncharacterized protein</fullName>
    </submittedName>
</protein>
<name>A0A4Y2BUC0_ARAVE</name>
<dbReference type="AlphaFoldDB" id="A0A4Y2BUC0"/>
<dbReference type="Proteomes" id="UP000499080">
    <property type="component" value="Unassembled WGS sequence"/>
</dbReference>
<sequence length="94" mass="10980">MPTFKKKPEGEGREEWSMDAMKFVNARGEERRPSASLPNIWGDFEDLDSYDSHWLIKNIVEVPKAAITRRAIVCCYHEREHNATQQKSLQHVTH</sequence>
<accession>A0A4Y2BUC0</accession>
<reference evidence="1 2" key="1">
    <citation type="journal article" date="2019" name="Sci. Rep.">
        <title>Orb-weaving spider Araneus ventricosus genome elucidates the spidroin gene catalogue.</title>
        <authorList>
            <person name="Kono N."/>
            <person name="Nakamura H."/>
            <person name="Ohtoshi R."/>
            <person name="Moran D.A.P."/>
            <person name="Shinohara A."/>
            <person name="Yoshida Y."/>
            <person name="Fujiwara M."/>
            <person name="Mori M."/>
            <person name="Tomita M."/>
            <person name="Arakawa K."/>
        </authorList>
    </citation>
    <scope>NUCLEOTIDE SEQUENCE [LARGE SCALE GENOMIC DNA]</scope>
</reference>
<keyword evidence="2" id="KW-1185">Reference proteome</keyword>